<dbReference type="SUPFAM" id="SSF55821">
    <property type="entry name" value="YrdC/RibB"/>
    <property type="match status" value="1"/>
</dbReference>
<proteinExistence type="predicted"/>
<organism evidence="2 3">
    <name type="scientific">Streptococcus suis 6407</name>
    <dbReference type="NCBI Taxonomy" id="1214179"/>
    <lineage>
        <taxon>Bacteria</taxon>
        <taxon>Bacillati</taxon>
        <taxon>Bacillota</taxon>
        <taxon>Bacilli</taxon>
        <taxon>Lactobacillales</taxon>
        <taxon>Streptococcaceae</taxon>
        <taxon>Streptococcus</taxon>
    </lineage>
</organism>
<evidence type="ECO:0000313" key="3">
    <source>
        <dbReference type="Proteomes" id="UP000028185"/>
    </source>
</evidence>
<dbReference type="Proteomes" id="UP000028185">
    <property type="component" value="Chromosome"/>
</dbReference>
<dbReference type="Pfam" id="PF01300">
    <property type="entry name" value="Sua5_yciO_yrdC"/>
    <property type="match status" value="1"/>
</dbReference>
<accession>A0A075SLT5</accession>
<dbReference type="Gene3D" id="3.90.870.10">
    <property type="entry name" value="DHBP synthase"/>
    <property type="match status" value="1"/>
</dbReference>
<dbReference type="PROSITE" id="PS51163">
    <property type="entry name" value="YRDC"/>
    <property type="match status" value="1"/>
</dbReference>
<evidence type="ECO:0000313" key="2">
    <source>
        <dbReference type="EMBL" id="AIG44336.1"/>
    </source>
</evidence>
<name>A0A075SLT5_STRSU</name>
<dbReference type="RefSeq" id="WP_024379131.1">
    <property type="nucleotide sequence ID" value="NZ_ALLE01000008.1"/>
</dbReference>
<dbReference type="InterPro" id="IPR006070">
    <property type="entry name" value="Sua5-like_dom"/>
</dbReference>
<gene>
    <name evidence="2" type="ORF">ID09_09975</name>
</gene>
<dbReference type="PATRIC" id="fig|1214179.4.peg.1982"/>
<dbReference type="EMBL" id="CP008921">
    <property type="protein sequence ID" value="AIG44336.1"/>
    <property type="molecule type" value="Genomic_DNA"/>
</dbReference>
<dbReference type="InterPro" id="IPR017945">
    <property type="entry name" value="DHBP_synth_RibB-like_a/b_dom"/>
</dbReference>
<sequence length="261" mass="29228">MTKQIHWDGALSQEGLDIIKGEGGVIVCPTKVGYIIMTADKAGLERKFDAKERKRNKPGVVLCGSMEELRELAQLTPEIDAFYQKHWDEDILLGCILPWKPEAYAKLQAYGDGREELMTDVRGTSCFVIKFGVAGEQIAKEMWEKEGRMVYASSANPSGKGNRGKVEGIGERIASKVDLIIEADDYVASIQPDKTIETRYEQGVMVSMVDKDGKLIPEQGADSRSISPCPVVIRKGLDIDKIMMHLSDHFNSWDYRQGEYY</sequence>
<dbReference type="HOGENOM" id="CLU_1068318_0_0_9"/>
<dbReference type="AlphaFoldDB" id="A0A075SLT5"/>
<reference evidence="2 3" key="1">
    <citation type="journal article" date="2014" name="Genome Announc.">
        <title>Whole-Genome Sequence of Streptococcus suis Serotype 4 Reference Strain 6407.</title>
        <authorList>
            <person name="Wang K."/>
            <person name="Chen J."/>
            <person name="Yao H."/>
            <person name="Lu C."/>
        </authorList>
    </citation>
    <scope>NUCLEOTIDE SEQUENCE [LARGE SCALE GENOMIC DNA]</scope>
    <source>
        <strain evidence="2">6407</strain>
    </source>
</reference>
<protein>
    <submittedName>
        <fullName evidence="2">Translation factor (SUA5)</fullName>
    </submittedName>
</protein>
<dbReference type="GO" id="GO:0003725">
    <property type="term" value="F:double-stranded RNA binding"/>
    <property type="evidence" value="ECO:0007669"/>
    <property type="project" value="InterPro"/>
</dbReference>
<feature type="domain" description="YrdC-like" evidence="1">
    <location>
        <begin position="9"/>
        <end position="215"/>
    </location>
</feature>
<evidence type="ECO:0000259" key="1">
    <source>
        <dbReference type="PROSITE" id="PS51163"/>
    </source>
</evidence>